<evidence type="ECO:0000256" key="5">
    <source>
        <dbReference type="ARBA" id="ARBA00022832"/>
    </source>
</evidence>
<keyword evidence="8 10" id="KW-0472">Membrane</keyword>
<evidence type="ECO:0000256" key="7">
    <source>
        <dbReference type="ARBA" id="ARBA00023098"/>
    </source>
</evidence>
<dbReference type="GO" id="GO:0030148">
    <property type="term" value="P:sphingolipid biosynthetic process"/>
    <property type="evidence" value="ECO:0007669"/>
    <property type="project" value="TreeGrafter"/>
</dbReference>
<keyword evidence="9 10" id="KW-0275">Fatty acid biosynthesis</keyword>
<dbReference type="EC" id="2.3.1.-" evidence="10"/>
<comment type="subcellular location">
    <subcellularLocation>
        <location evidence="1">Membrane</location>
        <topology evidence="1">Multi-pass membrane protein</topology>
    </subcellularLocation>
</comment>
<feature type="transmembrane region" description="Helical" evidence="10">
    <location>
        <begin position="49"/>
        <end position="73"/>
    </location>
</feature>
<dbReference type="AlphaFoldDB" id="D3YQ70"/>
<feature type="transmembrane region" description="Helical" evidence="10">
    <location>
        <begin position="191"/>
        <end position="211"/>
    </location>
</feature>
<keyword evidence="2 10" id="KW-0444">Lipid biosynthesis</keyword>
<keyword evidence="3 10" id="KW-0808">Transferase</keyword>
<name>D3YQ70_ISOGA</name>
<dbReference type="GO" id="GO:0009922">
    <property type="term" value="F:fatty acid elongase activity"/>
    <property type="evidence" value="ECO:0007669"/>
    <property type="project" value="InterPro"/>
</dbReference>
<dbReference type="InterPro" id="IPR002076">
    <property type="entry name" value="ELO_fam"/>
</dbReference>
<protein>
    <recommendedName>
        <fullName evidence="10">Elongation of fatty acids protein</fullName>
        <ecNumber evidence="10">2.3.1.-</ecNumber>
    </recommendedName>
</protein>
<dbReference type="GO" id="GO:0034625">
    <property type="term" value="P:fatty acid elongation, monounsaturated fatty acid"/>
    <property type="evidence" value="ECO:0007669"/>
    <property type="project" value="TreeGrafter"/>
</dbReference>
<evidence type="ECO:0000256" key="6">
    <source>
        <dbReference type="ARBA" id="ARBA00022989"/>
    </source>
</evidence>
<dbReference type="GO" id="GO:0005789">
    <property type="term" value="C:endoplasmic reticulum membrane"/>
    <property type="evidence" value="ECO:0007669"/>
    <property type="project" value="TreeGrafter"/>
</dbReference>
<dbReference type="GO" id="GO:0034626">
    <property type="term" value="P:fatty acid elongation, polyunsaturated fatty acid"/>
    <property type="evidence" value="ECO:0007669"/>
    <property type="project" value="TreeGrafter"/>
</dbReference>
<keyword evidence="6 10" id="KW-1133">Transmembrane helix</keyword>
<evidence type="ECO:0000256" key="2">
    <source>
        <dbReference type="ARBA" id="ARBA00022516"/>
    </source>
</evidence>
<dbReference type="Pfam" id="PF01151">
    <property type="entry name" value="ELO"/>
    <property type="match status" value="1"/>
</dbReference>
<dbReference type="PANTHER" id="PTHR11157">
    <property type="entry name" value="FATTY ACID ACYL TRANSFERASE-RELATED"/>
    <property type="match status" value="1"/>
</dbReference>
<gene>
    <name evidence="11" type="primary">ASE2</name>
</gene>
<sequence>MATEATASIWAAVSDPEILIGTFSYLLLKPILRSSGLVDEKKGAYRTSMIWYNVILALFSATSFYVTATALGWDYGSGEWLRRLTGDTPQPLFQCPSRVWDSKLFVWTAKAFYYSKYVEYLDTAWLVLKGKNVSFLQAFHHFGAPWDVYLGIRLQNEGVWIFMFFNSFIHTIMYTYYGLTAAGYKIKAKPLITAMQISQFMGGFILVWDYINIPCFRSDNGKVFSWVFNYAYVGFVFLLFCHFFYKDNLASKKPAKGGKAL</sequence>
<keyword evidence="4 10" id="KW-0812">Transmembrane</keyword>
<keyword evidence="5 10" id="KW-0276">Fatty acid metabolism</keyword>
<feature type="transmembrane region" description="Helical" evidence="10">
    <location>
        <begin position="159"/>
        <end position="179"/>
    </location>
</feature>
<evidence type="ECO:0000313" key="11">
    <source>
        <dbReference type="EMBL" id="ADD51571.1"/>
    </source>
</evidence>
<accession>D3YQ70</accession>
<feature type="transmembrane region" description="Helical" evidence="10">
    <location>
        <begin position="223"/>
        <end position="245"/>
    </location>
</feature>
<dbReference type="GO" id="GO:0042761">
    <property type="term" value="P:very long-chain fatty acid biosynthetic process"/>
    <property type="evidence" value="ECO:0007669"/>
    <property type="project" value="TreeGrafter"/>
</dbReference>
<organism evidence="11">
    <name type="scientific">Isochrysis galbana</name>
    <name type="common">Marine planktonic alga</name>
    <dbReference type="NCBI Taxonomy" id="37099"/>
    <lineage>
        <taxon>Eukaryota</taxon>
        <taxon>Haptista</taxon>
        <taxon>Haptophyta</taxon>
        <taxon>Prymnesiophyceae</taxon>
        <taxon>Isochrysidales</taxon>
        <taxon>Isochrysidaceae</taxon>
        <taxon>Isochrysis</taxon>
    </lineage>
</organism>
<comment type="catalytic activity">
    <reaction evidence="10">
        <text>an acyl-CoA + malonyl-CoA + H(+) = a 3-oxoacyl-CoA + CO2 + CoA</text>
        <dbReference type="Rhea" id="RHEA:50252"/>
        <dbReference type="ChEBI" id="CHEBI:15378"/>
        <dbReference type="ChEBI" id="CHEBI:16526"/>
        <dbReference type="ChEBI" id="CHEBI:57287"/>
        <dbReference type="ChEBI" id="CHEBI:57384"/>
        <dbReference type="ChEBI" id="CHEBI:58342"/>
        <dbReference type="ChEBI" id="CHEBI:90726"/>
    </reaction>
    <physiologicalReaction direction="left-to-right" evidence="10">
        <dbReference type="Rhea" id="RHEA:50253"/>
    </physiologicalReaction>
</comment>
<evidence type="ECO:0000256" key="1">
    <source>
        <dbReference type="ARBA" id="ARBA00004141"/>
    </source>
</evidence>
<evidence type="ECO:0000256" key="3">
    <source>
        <dbReference type="ARBA" id="ARBA00022679"/>
    </source>
</evidence>
<dbReference type="PANTHER" id="PTHR11157:SF169">
    <property type="entry name" value="ELONGATION OF FATTY ACIDS PROTEIN"/>
    <property type="match status" value="1"/>
</dbReference>
<dbReference type="GO" id="GO:0019367">
    <property type="term" value="P:fatty acid elongation, saturated fatty acid"/>
    <property type="evidence" value="ECO:0007669"/>
    <property type="project" value="TreeGrafter"/>
</dbReference>
<proteinExistence type="evidence at transcript level"/>
<evidence type="ECO:0000256" key="10">
    <source>
        <dbReference type="RuleBase" id="RU361115"/>
    </source>
</evidence>
<dbReference type="EMBL" id="GU812433">
    <property type="protein sequence ID" value="ADD51571.1"/>
    <property type="molecule type" value="mRNA"/>
</dbReference>
<evidence type="ECO:0000256" key="4">
    <source>
        <dbReference type="ARBA" id="ARBA00022692"/>
    </source>
</evidence>
<evidence type="ECO:0000256" key="9">
    <source>
        <dbReference type="ARBA" id="ARBA00023160"/>
    </source>
</evidence>
<keyword evidence="7 10" id="KW-0443">Lipid metabolism</keyword>
<comment type="similarity">
    <text evidence="10">Belongs to the ELO family.</text>
</comment>
<evidence type="ECO:0000256" key="8">
    <source>
        <dbReference type="ARBA" id="ARBA00023136"/>
    </source>
</evidence>
<comment type="caution">
    <text evidence="10">Lacks conserved residue(s) required for the propagation of feature annotation.</text>
</comment>
<dbReference type="BioCyc" id="MetaCyc:MONOMER-16972"/>
<reference evidence="11" key="1">
    <citation type="journal article" date="2011" name="Biotechnol. Lett.">
        <title>Isolation of a novel C18-Delta9 polyunsaturated fatty acid specific elongase gene from DHA-producing Isochrysis galbana H29 and its use for the reconstitution of the alternative Delta8 pathway in Saccharomyces cerevisiae.</title>
        <authorList>
            <person name="Li M."/>
            <person name="Ou X."/>
            <person name="Yang X."/>
            <person name="Guo D."/>
            <person name="Qian X."/>
            <person name="Xing L."/>
            <person name="Li M."/>
        </authorList>
    </citation>
    <scope>NUCLEOTIDE SEQUENCE</scope>
</reference>